<evidence type="ECO:0000313" key="8">
    <source>
        <dbReference type="EMBL" id="ABL66045.1"/>
    </source>
</evidence>
<keyword evidence="3 6" id="KW-0442">Lipid degradation</keyword>
<dbReference type="SUPFAM" id="SSF52151">
    <property type="entry name" value="FabD/lysophospholipase-like"/>
    <property type="match status" value="1"/>
</dbReference>
<evidence type="ECO:0000256" key="3">
    <source>
        <dbReference type="ARBA" id="ARBA00022963"/>
    </source>
</evidence>
<dbReference type="Gene3D" id="3.40.1090.10">
    <property type="entry name" value="Cytosolic phospholipase A2 catalytic domain"/>
    <property type="match status" value="1"/>
</dbReference>
<dbReference type="Gene3D" id="2.40.160.50">
    <property type="entry name" value="membrane protein fhac: a member of the omp85/tpsb transporter family"/>
    <property type="match status" value="1"/>
</dbReference>
<organism evidence="8 9">
    <name type="scientific">Chlorobium phaeobacteroides (strain DSM 266 / SMG 266 / 2430)</name>
    <dbReference type="NCBI Taxonomy" id="290317"/>
    <lineage>
        <taxon>Bacteria</taxon>
        <taxon>Pseudomonadati</taxon>
        <taxon>Chlorobiota</taxon>
        <taxon>Chlorobiia</taxon>
        <taxon>Chlorobiales</taxon>
        <taxon>Chlorobiaceae</taxon>
        <taxon>Chlorobium/Pelodictyon group</taxon>
        <taxon>Chlorobium</taxon>
    </lineage>
</organism>
<evidence type="ECO:0000256" key="1">
    <source>
        <dbReference type="ARBA" id="ARBA00004370"/>
    </source>
</evidence>
<evidence type="ECO:0000256" key="5">
    <source>
        <dbReference type="ARBA" id="ARBA00023136"/>
    </source>
</evidence>
<feature type="short sequence motif" description="GXSXG" evidence="6">
    <location>
        <begin position="93"/>
        <end position="97"/>
    </location>
</feature>
<dbReference type="EMBL" id="CP000492">
    <property type="protein sequence ID" value="ABL66045.1"/>
    <property type="molecule type" value="Genomic_DNA"/>
</dbReference>
<comment type="caution">
    <text evidence="6">Lacks conserved residue(s) required for the propagation of feature annotation.</text>
</comment>
<keyword evidence="5" id="KW-0472">Membrane</keyword>
<dbReference type="KEGG" id="cph:Cpha266_2033"/>
<dbReference type="eggNOG" id="COG1752">
    <property type="taxonomic scope" value="Bacteria"/>
</dbReference>
<dbReference type="Pfam" id="PF01103">
    <property type="entry name" value="Omp85"/>
    <property type="match status" value="1"/>
</dbReference>
<dbReference type="CDD" id="cd07205">
    <property type="entry name" value="Pat_PNPLA6_PNPLA7_NTE1_like"/>
    <property type="match status" value="1"/>
</dbReference>
<dbReference type="GO" id="GO:0016787">
    <property type="term" value="F:hydrolase activity"/>
    <property type="evidence" value="ECO:0007669"/>
    <property type="project" value="UniProtKB-UniRule"/>
</dbReference>
<dbReference type="HOGENOM" id="CLU_014750_1_0_10"/>
<evidence type="ECO:0000313" key="9">
    <source>
        <dbReference type="Proteomes" id="UP000008701"/>
    </source>
</evidence>
<dbReference type="InterPro" id="IPR002641">
    <property type="entry name" value="PNPLA_dom"/>
</dbReference>
<keyword evidence="9" id="KW-1185">Reference proteome</keyword>
<accession>A1BI18</accession>
<feature type="domain" description="PNPLA" evidence="7">
    <location>
        <begin position="62"/>
        <end position="256"/>
    </location>
</feature>
<evidence type="ECO:0000256" key="6">
    <source>
        <dbReference type="PROSITE-ProRule" id="PRU01161"/>
    </source>
</evidence>
<dbReference type="InterPro" id="IPR016035">
    <property type="entry name" value="Acyl_Trfase/lysoPLipase"/>
</dbReference>
<feature type="active site" description="Proton acceptor" evidence="6">
    <location>
        <position position="243"/>
    </location>
</feature>
<feature type="active site" description="Nucleophile" evidence="6">
    <location>
        <position position="95"/>
    </location>
</feature>
<reference evidence="8 9" key="1">
    <citation type="submission" date="2006-12" db="EMBL/GenBank/DDBJ databases">
        <title>Complete sequence of Chlorobium phaeobacteroides DSM 266.</title>
        <authorList>
            <consortium name="US DOE Joint Genome Institute"/>
            <person name="Copeland A."/>
            <person name="Lucas S."/>
            <person name="Lapidus A."/>
            <person name="Barry K."/>
            <person name="Detter J.C."/>
            <person name="Glavina del Rio T."/>
            <person name="Hammon N."/>
            <person name="Israni S."/>
            <person name="Pitluck S."/>
            <person name="Goltsman E."/>
            <person name="Schmutz J."/>
            <person name="Larimer F."/>
            <person name="Land M."/>
            <person name="Hauser L."/>
            <person name="Mikhailova N."/>
            <person name="Li T."/>
            <person name="Overmann J."/>
            <person name="Bryant D.A."/>
            <person name="Richardson P."/>
        </authorList>
    </citation>
    <scope>NUCLEOTIDE SEQUENCE [LARGE SCALE GENOMIC DNA]</scope>
    <source>
        <strain evidence="8 9">DSM 266</strain>
    </source>
</reference>
<dbReference type="PANTHER" id="PTHR14226">
    <property type="entry name" value="NEUROPATHY TARGET ESTERASE/SWISS CHEESE D.MELANOGASTER"/>
    <property type="match status" value="1"/>
</dbReference>
<dbReference type="AlphaFoldDB" id="A1BI18"/>
<dbReference type="eggNOG" id="COG4775">
    <property type="taxonomic scope" value="Bacteria"/>
</dbReference>
<dbReference type="Proteomes" id="UP000008701">
    <property type="component" value="Chromosome"/>
</dbReference>
<protein>
    <submittedName>
        <fullName evidence="8">Patatin</fullName>
    </submittedName>
</protein>
<evidence type="ECO:0000256" key="2">
    <source>
        <dbReference type="ARBA" id="ARBA00022801"/>
    </source>
</evidence>
<name>A1BI18_CHLPD</name>
<dbReference type="Pfam" id="PF01734">
    <property type="entry name" value="Patatin"/>
    <property type="match status" value="1"/>
</dbReference>
<comment type="subcellular location">
    <subcellularLocation>
        <location evidence="1">Membrane</location>
    </subcellularLocation>
</comment>
<evidence type="ECO:0000259" key="7">
    <source>
        <dbReference type="PROSITE" id="PS51635"/>
    </source>
</evidence>
<dbReference type="GO" id="GO:0016042">
    <property type="term" value="P:lipid catabolic process"/>
    <property type="evidence" value="ECO:0007669"/>
    <property type="project" value="UniProtKB-UniRule"/>
</dbReference>
<dbReference type="STRING" id="290317.Cpha266_2033"/>
<dbReference type="PROSITE" id="PS51635">
    <property type="entry name" value="PNPLA"/>
    <property type="match status" value="1"/>
</dbReference>
<dbReference type="GO" id="GO:0019867">
    <property type="term" value="C:outer membrane"/>
    <property type="evidence" value="ECO:0007669"/>
    <property type="project" value="InterPro"/>
</dbReference>
<gene>
    <name evidence="8" type="ordered locus">Cpha266_2033</name>
</gene>
<proteinExistence type="predicted"/>
<sequence precursor="true">MSIKTECKRLAFLAALLLIEALMPALLFAAPSAIVYPDTLSLPSRRYAMQPFMRPARKTVGLALSGGGANCIAQIGVLKALEEEGIPVDFIAGTSMGAVIGGLYSCGYTPDELEDIAISLPWQSILSLKDTYPRSSIFLEQQKIRDRASIAIRFNKLKLVVPKLLNSSQTLTGALDLLVLNSLYHPQQQFNSLPVNFRAVATDLVTGKRITLTSGSLSEAMLASSTIPILFEPIKRDGYELVDGGLVANLPVDELDAFNASCKIAVDTHGGMYAKIEEIDSPWKAADQAMTILTGLQYPAQLAKADIVITPDLSAHKATDFSDFKTLIENGYQKGKVLTGTIKRAIQSVEKKGTPLHHFRKTITITGDEEVRAEYAEVVSRIMHNGSSLEQTLQKLLETDLFSRIYAHLDKHGKKVDIHLDPLPRIKQIIISGGPETSMTDSERQACFKPVTSSIYTNSAGTRALEELIRLYRRKGFSLVTLETCTMSENALHIKLSTGRADDIAMRQDKPTTSLVPITREIKMSTKKALQLADAEESVDNLYGTGAFSSVAIASEQTSSDNERTKTILQFSLNNKPSSVLRLGVRYDETENAQFLVDYRNENVGGTTGSIGGWIKAGKKNSMATFEYTMPRIGSTHFTLFSKLFFDQREFETRDLHFSKDFSGFSSETGSSYGIQRYGITSSFGTRIRKNGLFVFDVTLQNAQSYPDSDNTEIFRTDNLNMLSFGMQFTLDSRNNSLIPTEGRYTNLRYAVTPPILDANETYWQVSGTHEENIPLSSSATVQLSGMFGLSSSSMPLSEKFYLGGQGNLYSRRFIGLKQNDLIGNNMAAAGIQFRYTPPFEILFPASFLLHYSIGNAWERRDQISFARLIQGIGAGLMWDTPIGPARFTVSKAFAFLPYADSNETSSLRFSDTILYFSLGHDF</sequence>
<dbReference type="InterPro" id="IPR050301">
    <property type="entry name" value="NTE"/>
</dbReference>
<evidence type="ECO:0000256" key="4">
    <source>
        <dbReference type="ARBA" id="ARBA00023098"/>
    </source>
</evidence>
<feature type="short sequence motif" description="DGA/G" evidence="6">
    <location>
        <begin position="243"/>
        <end position="245"/>
    </location>
</feature>
<dbReference type="InterPro" id="IPR000184">
    <property type="entry name" value="Bac_surfAg_D15"/>
</dbReference>
<dbReference type="PANTHER" id="PTHR14226:SF29">
    <property type="entry name" value="NEUROPATHY TARGET ESTERASE SWS"/>
    <property type="match status" value="1"/>
</dbReference>
<keyword evidence="4 6" id="KW-0443">Lipid metabolism</keyword>
<keyword evidence="2 6" id="KW-0378">Hydrolase</keyword>